<dbReference type="PANTHER" id="PTHR23339">
    <property type="entry name" value="TYROSINE SPECIFIC PROTEIN PHOSPHATASE AND DUAL SPECIFICITY PROTEIN PHOSPHATASE"/>
    <property type="match status" value="1"/>
</dbReference>
<dbReference type="InterPro" id="IPR050561">
    <property type="entry name" value="PTP"/>
</dbReference>
<protein>
    <recommendedName>
        <fullName evidence="2">Tyrosine specific protein phosphatases domain-containing protein</fullName>
    </recommendedName>
</protein>
<sequence length="317" mass="34795">MAGVAATARVLNRCTPAAQQQHSRASCRRAPATRLGGALHNQPAGTISLCARRRSCQAAALAEMPPLEAEPAVPEALPELPPLDDNYESACSFTDFANWLIPGRVMLGRYPFIEPSKCRSRDVGEQQLRQLLSAGINTFVCLQAEVPEQGAMRMCGVDGFEPYRAAATLLATAMSPPPSMEEVAALRTPDLDRYLPPRRHPSAWQSRPRIVLDFAHCPIVDLGLPEPDRLKLLLADLTQRIERGERLYVHCWGGRGRAGTVGACLLAQMYGLSADEALTRVQRAFDTRRDGGRRSPETDEQHAFVRQFIEESAASRA</sequence>
<reference evidence="3" key="1">
    <citation type="journal article" date="2019" name="Plant J.">
        <title>Chlorella vulgaris genome assembly and annotation reveals the molecular basis for metabolic acclimation to high light conditions.</title>
        <authorList>
            <person name="Cecchin M."/>
            <person name="Marcolungo L."/>
            <person name="Rossato M."/>
            <person name="Girolomoni L."/>
            <person name="Cosentino E."/>
            <person name="Cuine S."/>
            <person name="Li-Beisson Y."/>
            <person name="Delledonne M."/>
            <person name="Ballottari M."/>
        </authorList>
    </citation>
    <scope>NUCLEOTIDE SEQUENCE</scope>
    <source>
        <strain evidence="3">211/11P</strain>
    </source>
</reference>
<name>A0A9D4TQW2_CHLVU</name>
<dbReference type="EMBL" id="SIDB01000005">
    <property type="protein sequence ID" value="KAI3432396.1"/>
    <property type="molecule type" value="Genomic_DNA"/>
</dbReference>
<dbReference type="InterPro" id="IPR029021">
    <property type="entry name" value="Prot-tyrosine_phosphatase-like"/>
</dbReference>
<dbReference type="Pfam" id="PF22784">
    <property type="entry name" value="PTP-SAK"/>
    <property type="match status" value="1"/>
</dbReference>
<dbReference type="GO" id="GO:0016791">
    <property type="term" value="F:phosphatase activity"/>
    <property type="evidence" value="ECO:0007669"/>
    <property type="project" value="UniProtKB-ARBA"/>
</dbReference>
<dbReference type="InterPro" id="IPR000387">
    <property type="entry name" value="Tyr_Pase_dom"/>
</dbReference>
<dbReference type="AlphaFoldDB" id="A0A9D4TQW2"/>
<evidence type="ECO:0000313" key="3">
    <source>
        <dbReference type="EMBL" id="KAI3432396.1"/>
    </source>
</evidence>
<feature type="domain" description="Tyrosine specific protein phosphatases" evidence="2">
    <location>
        <begin position="228"/>
        <end position="303"/>
    </location>
</feature>
<organism evidence="3 4">
    <name type="scientific">Chlorella vulgaris</name>
    <name type="common">Green alga</name>
    <dbReference type="NCBI Taxonomy" id="3077"/>
    <lineage>
        <taxon>Eukaryota</taxon>
        <taxon>Viridiplantae</taxon>
        <taxon>Chlorophyta</taxon>
        <taxon>core chlorophytes</taxon>
        <taxon>Trebouxiophyceae</taxon>
        <taxon>Chlorellales</taxon>
        <taxon>Chlorellaceae</taxon>
        <taxon>Chlorella clade</taxon>
        <taxon>Chlorella</taxon>
    </lineage>
</organism>
<keyword evidence="4" id="KW-1185">Reference proteome</keyword>
<dbReference type="OrthoDB" id="2017893at2759"/>
<reference evidence="3" key="2">
    <citation type="submission" date="2020-11" db="EMBL/GenBank/DDBJ databases">
        <authorList>
            <person name="Cecchin M."/>
            <person name="Marcolungo L."/>
            <person name="Rossato M."/>
            <person name="Girolomoni L."/>
            <person name="Cosentino E."/>
            <person name="Cuine S."/>
            <person name="Li-Beisson Y."/>
            <person name="Delledonne M."/>
            <person name="Ballottari M."/>
        </authorList>
    </citation>
    <scope>NUCLEOTIDE SEQUENCE</scope>
    <source>
        <strain evidence="3">211/11P</strain>
        <tissue evidence="3">Whole cell</tissue>
    </source>
</reference>
<evidence type="ECO:0000256" key="1">
    <source>
        <dbReference type="ARBA" id="ARBA00022801"/>
    </source>
</evidence>
<dbReference type="Proteomes" id="UP001055712">
    <property type="component" value="Unassembled WGS sequence"/>
</dbReference>
<accession>A0A9D4TQW2</accession>
<dbReference type="Gene3D" id="3.90.190.10">
    <property type="entry name" value="Protein tyrosine phosphatase superfamily"/>
    <property type="match status" value="1"/>
</dbReference>
<dbReference type="SUPFAM" id="SSF52799">
    <property type="entry name" value="(Phosphotyrosine protein) phosphatases II"/>
    <property type="match status" value="1"/>
</dbReference>
<proteinExistence type="predicted"/>
<dbReference type="InterPro" id="IPR057023">
    <property type="entry name" value="PTP-SAK"/>
</dbReference>
<keyword evidence="1" id="KW-0378">Hydrolase</keyword>
<evidence type="ECO:0000313" key="4">
    <source>
        <dbReference type="Proteomes" id="UP001055712"/>
    </source>
</evidence>
<evidence type="ECO:0000259" key="2">
    <source>
        <dbReference type="PROSITE" id="PS50056"/>
    </source>
</evidence>
<gene>
    <name evidence="3" type="ORF">D9Q98_003952</name>
</gene>
<comment type="caution">
    <text evidence="3">The sequence shown here is derived from an EMBL/GenBank/DDBJ whole genome shotgun (WGS) entry which is preliminary data.</text>
</comment>
<dbReference type="PROSITE" id="PS50056">
    <property type="entry name" value="TYR_PHOSPHATASE_2"/>
    <property type="match status" value="1"/>
</dbReference>